<dbReference type="FunFam" id="3.30.200.20:FF:000195">
    <property type="entry name" value="G-type lectin S-receptor-like serine/threonine-protein kinase"/>
    <property type="match status" value="1"/>
</dbReference>
<dbReference type="InterPro" id="IPR001245">
    <property type="entry name" value="Ser-Thr/Tyr_kinase_cat_dom"/>
</dbReference>
<keyword evidence="7 16" id="KW-0547">Nucleotide-binding</keyword>
<dbReference type="Pfam" id="PF07714">
    <property type="entry name" value="PK_Tyr_Ser-Thr"/>
    <property type="match status" value="1"/>
</dbReference>
<comment type="subcellular location">
    <subcellularLocation>
        <location evidence="1">Cell membrane</location>
        <topology evidence="1">Single-pass type I membrane protein</topology>
    </subcellularLocation>
</comment>
<comment type="catalytic activity">
    <reaction evidence="14 16">
        <text>L-threonyl-[protein] + ATP = O-phospho-L-threonyl-[protein] + ADP + H(+)</text>
        <dbReference type="Rhea" id="RHEA:46608"/>
        <dbReference type="Rhea" id="RHEA-COMP:11060"/>
        <dbReference type="Rhea" id="RHEA-COMP:11605"/>
        <dbReference type="ChEBI" id="CHEBI:15378"/>
        <dbReference type="ChEBI" id="CHEBI:30013"/>
        <dbReference type="ChEBI" id="CHEBI:30616"/>
        <dbReference type="ChEBI" id="CHEBI:61977"/>
        <dbReference type="ChEBI" id="CHEBI:456216"/>
        <dbReference type="EC" id="2.7.11.1"/>
    </reaction>
</comment>
<dbReference type="PANTHER" id="PTHR27002:SF1097">
    <property type="entry name" value="RECEPTOR-LIKE SERINE_THREONINE-PROTEIN KINASE"/>
    <property type="match status" value="1"/>
</dbReference>
<dbReference type="PROSITE" id="PS50927">
    <property type="entry name" value="BULB_LECTIN"/>
    <property type="match status" value="1"/>
</dbReference>
<feature type="domain" description="Bulb-type lectin" evidence="22">
    <location>
        <begin position="26"/>
        <end position="146"/>
    </location>
</feature>
<keyword evidence="6 19" id="KW-0732">Signal</keyword>
<reference evidence="25" key="1">
    <citation type="submission" date="2025-08" db="UniProtKB">
        <authorList>
            <consortium name="RefSeq"/>
        </authorList>
    </citation>
    <scope>IDENTIFICATION</scope>
    <source>
        <tissue evidence="25">Fruit stalk</tissue>
    </source>
</reference>
<evidence type="ECO:0000259" key="20">
    <source>
        <dbReference type="PROSITE" id="PS50011"/>
    </source>
</evidence>
<evidence type="ECO:0000256" key="10">
    <source>
        <dbReference type="ARBA" id="ARBA00022989"/>
    </source>
</evidence>
<evidence type="ECO:0000256" key="13">
    <source>
        <dbReference type="ARBA" id="ARBA00023180"/>
    </source>
</evidence>
<keyword evidence="17" id="KW-0245">EGF-like domain</keyword>
<dbReference type="Gene3D" id="1.10.510.10">
    <property type="entry name" value="Transferase(Phosphotransferase) domain 1"/>
    <property type="match status" value="1"/>
</dbReference>
<keyword evidence="4 16" id="KW-0808">Transferase</keyword>
<evidence type="ECO:0000313" key="24">
    <source>
        <dbReference type="Proteomes" id="UP000515121"/>
    </source>
</evidence>
<dbReference type="InterPro" id="IPR000719">
    <property type="entry name" value="Prot_kinase_dom"/>
</dbReference>
<dbReference type="InterPro" id="IPR000858">
    <property type="entry name" value="S_locus_glycoprot_dom"/>
</dbReference>
<dbReference type="SUPFAM" id="SSF56112">
    <property type="entry name" value="Protein kinase-like (PK-like)"/>
    <property type="match status" value="1"/>
</dbReference>
<evidence type="ECO:0000256" key="1">
    <source>
        <dbReference type="ARBA" id="ARBA00004251"/>
    </source>
</evidence>
<dbReference type="InterPro" id="IPR008271">
    <property type="entry name" value="Ser/Thr_kinase_AS"/>
</dbReference>
<evidence type="ECO:0000256" key="9">
    <source>
        <dbReference type="ARBA" id="ARBA00022840"/>
    </source>
</evidence>
<accession>A0A6P5WJA9</accession>
<dbReference type="InterPro" id="IPR003609">
    <property type="entry name" value="Pan_app"/>
</dbReference>
<evidence type="ECO:0000256" key="2">
    <source>
        <dbReference type="ARBA" id="ARBA00022475"/>
    </source>
</evidence>
<dbReference type="SMART" id="SM00220">
    <property type="entry name" value="S_TKc"/>
    <property type="match status" value="1"/>
</dbReference>
<dbReference type="RefSeq" id="XP_022716024.1">
    <property type="nucleotide sequence ID" value="XM_022860289.1"/>
</dbReference>
<keyword evidence="13" id="KW-0325">Glycoprotein</keyword>
<sequence>MKVSFSLTICYVFTFLAFRILTATAADTLAANNTLKDGQTLVSSGQRFEFGFFSLRNSSHRYLGIWYKNIDPFTVVWVANRDNPITSSSGSLVFNHQGSLSLYNGTVFIWFVNVSRVLNNPIFQLLDNGNLVLTDDSGDYIWESFDYITDTLLPDMKLGWNLKTGLKRNMTSWLATDDPATGEFTFSLDPPEAPELVLRKGNQKEYRWGPWDGVRFSGSDELRSNPVYTPEFNSSREEIYYTFKVVDSSILSRFVVTPQGLLQYLTWTNHSNGWATMVTLQRDSCDRYESCGPYGKCYTDVPNCRCLSGFTPKSPENWRLIDWSDGCVRKRNLDCENDGFVKYERMKLPDNSRLVTNRNFSLSLEECEAECLKNCSCMAYTRIDIHGNGGDCVTWFGDLVDMKYFSNGGNNLYIRMARAELDAIADAKRKKQVRVAVLTTTSIVLGMLLGVIGWRIFLKRKAKRRAGTEDNSYRDINDETQEEDLELPLFELDVVSAATNKFSFERKIGEGGFGPVYQGVLPTGQEIAVKRLSQNSGQGLREFKNEVILISKLQHRNLVKLLGCCIQREERMLIYEYQSNKSLDHFLFDKTRRKFFIWKKRFDIVIGIARGLLYLHQDSRVRIIHRDLKASNILLDDEMNPKISDFGIARIFGEQTQERTKRVIGTYGYMSPEYAMSGHFSMKSDVFSYGVLVLEIVSGKKNWGFYHPDHDLNLLGHSWKLWNEGKPLELMDELMEGTFSEKEVVRCIQVGLLCVQQRVEDRPTMSSVLLMFSNESMIVPQPKEPGFLTEISSCGDTSSSVNNLYTANEVTITDLSGR</sequence>
<dbReference type="InterPro" id="IPR021820">
    <property type="entry name" value="S-locus_recpt_kinase_C"/>
</dbReference>
<dbReference type="PROSITE" id="PS50948">
    <property type="entry name" value="PAN"/>
    <property type="match status" value="1"/>
</dbReference>
<dbReference type="SMART" id="SM00108">
    <property type="entry name" value="B_lectin"/>
    <property type="match status" value="1"/>
</dbReference>
<feature type="signal peptide" evidence="19">
    <location>
        <begin position="1"/>
        <end position="25"/>
    </location>
</feature>
<dbReference type="GO" id="GO:0005524">
    <property type="term" value="F:ATP binding"/>
    <property type="evidence" value="ECO:0007669"/>
    <property type="project" value="UniProtKB-KW"/>
</dbReference>
<evidence type="ECO:0000256" key="15">
    <source>
        <dbReference type="ARBA" id="ARBA00048679"/>
    </source>
</evidence>
<evidence type="ECO:0000256" key="7">
    <source>
        <dbReference type="ARBA" id="ARBA00022741"/>
    </source>
</evidence>
<dbReference type="SUPFAM" id="SSF51110">
    <property type="entry name" value="alpha-D-mannose-specific plant lectins"/>
    <property type="match status" value="1"/>
</dbReference>
<evidence type="ECO:0000259" key="21">
    <source>
        <dbReference type="PROSITE" id="PS50026"/>
    </source>
</evidence>
<dbReference type="Pfam" id="PF00954">
    <property type="entry name" value="S_locus_glycop"/>
    <property type="match status" value="1"/>
</dbReference>
<dbReference type="KEGG" id="dzi:111275130"/>
<keyword evidence="5 18" id="KW-0812">Transmembrane</keyword>
<dbReference type="Pfam" id="PF08276">
    <property type="entry name" value="PAN_2"/>
    <property type="match status" value="1"/>
</dbReference>
<keyword evidence="3 16" id="KW-0723">Serine/threonine-protein kinase</keyword>
<comment type="caution">
    <text evidence="17">Lacks conserved residue(s) required for the propagation of feature annotation.</text>
</comment>
<dbReference type="PROSITE" id="PS50026">
    <property type="entry name" value="EGF_3"/>
    <property type="match status" value="1"/>
</dbReference>
<evidence type="ECO:0000256" key="12">
    <source>
        <dbReference type="ARBA" id="ARBA00023157"/>
    </source>
</evidence>
<evidence type="ECO:0000256" key="17">
    <source>
        <dbReference type="PROSITE-ProRule" id="PRU00076"/>
    </source>
</evidence>
<keyword evidence="11 18" id="KW-0472">Membrane</keyword>
<dbReference type="CDD" id="cd00028">
    <property type="entry name" value="B_lectin"/>
    <property type="match status" value="1"/>
</dbReference>
<dbReference type="Gene3D" id="3.50.4.10">
    <property type="entry name" value="Hepatocyte Growth Factor"/>
    <property type="match status" value="1"/>
</dbReference>
<evidence type="ECO:0000256" key="19">
    <source>
        <dbReference type="SAM" id="SignalP"/>
    </source>
</evidence>
<keyword evidence="8 16" id="KW-0418">Kinase</keyword>
<dbReference type="CDD" id="cd14066">
    <property type="entry name" value="STKc_IRAK"/>
    <property type="match status" value="1"/>
</dbReference>
<keyword evidence="24" id="KW-1185">Reference proteome</keyword>
<feature type="domain" description="EGF-like" evidence="21">
    <location>
        <begin position="281"/>
        <end position="316"/>
    </location>
</feature>
<dbReference type="PROSITE" id="PS00108">
    <property type="entry name" value="PROTEIN_KINASE_ST"/>
    <property type="match status" value="1"/>
</dbReference>
<keyword evidence="10 18" id="KW-1133">Transmembrane helix</keyword>
<dbReference type="GeneID" id="111275130"/>
<evidence type="ECO:0000256" key="8">
    <source>
        <dbReference type="ARBA" id="ARBA00022777"/>
    </source>
</evidence>
<evidence type="ECO:0000313" key="25">
    <source>
        <dbReference type="RefSeq" id="XP_022716024.1"/>
    </source>
</evidence>
<dbReference type="FunFam" id="2.90.10.10:FF:000029">
    <property type="entry name" value="G-type lectin S-receptor-like serine/threonine-protein kinase"/>
    <property type="match status" value="1"/>
</dbReference>
<dbReference type="InterPro" id="IPR001480">
    <property type="entry name" value="Bulb-type_lectin_dom"/>
</dbReference>
<evidence type="ECO:0000256" key="14">
    <source>
        <dbReference type="ARBA" id="ARBA00047899"/>
    </source>
</evidence>
<evidence type="ECO:0000256" key="11">
    <source>
        <dbReference type="ARBA" id="ARBA00023136"/>
    </source>
</evidence>
<protein>
    <recommendedName>
        <fullName evidence="16">Receptor-like serine/threonine-protein kinase</fullName>
        <ecNumber evidence="16">2.7.11.1</ecNumber>
    </recommendedName>
</protein>
<dbReference type="EC" id="2.7.11.1" evidence="16"/>
<feature type="domain" description="Apple" evidence="23">
    <location>
        <begin position="335"/>
        <end position="417"/>
    </location>
</feature>
<comment type="similarity">
    <text evidence="16">Belongs to the protein kinase superfamily. Ser/Thr protein kinase family.</text>
</comment>
<dbReference type="PANTHER" id="PTHR27002">
    <property type="entry name" value="RECEPTOR-LIKE SERINE/THREONINE-PROTEIN KINASE SD1-8"/>
    <property type="match status" value="1"/>
</dbReference>
<evidence type="ECO:0000259" key="23">
    <source>
        <dbReference type="PROSITE" id="PS50948"/>
    </source>
</evidence>
<dbReference type="InterPro" id="IPR024171">
    <property type="entry name" value="SRK-like_kinase"/>
</dbReference>
<keyword evidence="9 16" id="KW-0067">ATP-binding</keyword>
<dbReference type="PROSITE" id="PS50011">
    <property type="entry name" value="PROTEIN_KINASE_DOM"/>
    <property type="match status" value="1"/>
</dbReference>
<keyword evidence="12" id="KW-1015">Disulfide bond</keyword>
<dbReference type="GO" id="GO:0004674">
    <property type="term" value="F:protein serine/threonine kinase activity"/>
    <property type="evidence" value="ECO:0007669"/>
    <property type="project" value="UniProtKB-KW"/>
</dbReference>
<dbReference type="InterPro" id="IPR036426">
    <property type="entry name" value="Bulb-type_lectin_dom_sf"/>
</dbReference>
<feature type="transmembrane region" description="Helical" evidence="18">
    <location>
        <begin position="435"/>
        <end position="457"/>
    </location>
</feature>
<dbReference type="SMART" id="SM00473">
    <property type="entry name" value="PAN_AP"/>
    <property type="match status" value="1"/>
</dbReference>
<dbReference type="InterPro" id="IPR000742">
    <property type="entry name" value="EGF"/>
</dbReference>
<evidence type="ECO:0000256" key="3">
    <source>
        <dbReference type="ARBA" id="ARBA00022527"/>
    </source>
</evidence>
<evidence type="ECO:0000256" key="6">
    <source>
        <dbReference type="ARBA" id="ARBA00022729"/>
    </source>
</evidence>
<comment type="catalytic activity">
    <reaction evidence="15 16">
        <text>L-seryl-[protein] + ATP = O-phospho-L-seryl-[protein] + ADP + H(+)</text>
        <dbReference type="Rhea" id="RHEA:17989"/>
        <dbReference type="Rhea" id="RHEA-COMP:9863"/>
        <dbReference type="Rhea" id="RHEA-COMP:11604"/>
        <dbReference type="ChEBI" id="CHEBI:15378"/>
        <dbReference type="ChEBI" id="CHEBI:29999"/>
        <dbReference type="ChEBI" id="CHEBI:30616"/>
        <dbReference type="ChEBI" id="CHEBI:83421"/>
        <dbReference type="ChEBI" id="CHEBI:456216"/>
        <dbReference type="EC" id="2.7.11.1"/>
    </reaction>
</comment>
<gene>
    <name evidence="25" type="primary">LOC111275130</name>
</gene>
<dbReference type="OrthoDB" id="785331at2759"/>
<dbReference type="GO" id="GO:0005886">
    <property type="term" value="C:plasma membrane"/>
    <property type="evidence" value="ECO:0007669"/>
    <property type="project" value="UniProtKB-SubCell"/>
</dbReference>
<dbReference type="Pfam" id="PF01453">
    <property type="entry name" value="B_lectin"/>
    <property type="match status" value="1"/>
</dbReference>
<dbReference type="GO" id="GO:0048544">
    <property type="term" value="P:recognition of pollen"/>
    <property type="evidence" value="ECO:0007669"/>
    <property type="project" value="InterPro"/>
</dbReference>
<name>A0A6P5WJA9_DURZI</name>
<evidence type="ECO:0000256" key="5">
    <source>
        <dbReference type="ARBA" id="ARBA00022692"/>
    </source>
</evidence>
<dbReference type="Gene3D" id="3.30.200.20">
    <property type="entry name" value="Phosphorylase Kinase, domain 1"/>
    <property type="match status" value="1"/>
</dbReference>
<dbReference type="Gene3D" id="2.90.10.10">
    <property type="entry name" value="Bulb-type lectin domain"/>
    <property type="match status" value="1"/>
</dbReference>
<dbReference type="InterPro" id="IPR011009">
    <property type="entry name" value="Kinase-like_dom_sf"/>
</dbReference>
<dbReference type="Proteomes" id="UP000515121">
    <property type="component" value="Unplaced"/>
</dbReference>
<evidence type="ECO:0000256" key="18">
    <source>
        <dbReference type="SAM" id="Phobius"/>
    </source>
</evidence>
<dbReference type="PIRSF" id="PIRSF000641">
    <property type="entry name" value="SRK"/>
    <property type="match status" value="1"/>
</dbReference>
<dbReference type="CDD" id="cd01098">
    <property type="entry name" value="PAN_AP_plant"/>
    <property type="match status" value="1"/>
</dbReference>
<dbReference type="AlphaFoldDB" id="A0A6P5WJA9"/>
<evidence type="ECO:0000259" key="22">
    <source>
        <dbReference type="PROSITE" id="PS50927"/>
    </source>
</evidence>
<evidence type="ECO:0000256" key="4">
    <source>
        <dbReference type="ARBA" id="ARBA00022679"/>
    </source>
</evidence>
<organism evidence="24 25">
    <name type="scientific">Durio zibethinus</name>
    <name type="common">Durian</name>
    <dbReference type="NCBI Taxonomy" id="66656"/>
    <lineage>
        <taxon>Eukaryota</taxon>
        <taxon>Viridiplantae</taxon>
        <taxon>Streptophyta</taxon>
        <taxon>Embryophyta</taxon>
        <taxon>Tracheophyta</taxon>
        <taxon>Spermatophyta</taxon>
        <taxon>Magnoliopsida</taxon>
        <taxon>eudicotyledons</taxon>
        <taxon>Gunneridae</taxon>
        <taxon>Pentapetalae</taxon>
        <taxon>rosids</taxon>
        <taxon>malvids</taxon>
        <taxon>Malvales</taxon>
        <taxon>Malvaceae</taxon>
        <taxon>Helicteroideae</taxon>
        <taxon>Durio</taxon>
    </lineage>
</organism>
<dbReference type="Pfam" id="PF11883">
    <property type="entry name" value="DUF3403"/>
    <property type="match status" value="1"/>
</dbReference>
<keyword evidence="2" id="KW-1003">Cell membrane</keyword>
<dbReference type="FunFam" id="1.10.510.10:FF:000060">
    <property type="entry name" value="G-type lectin S-receptor-like serine/threonine-protein kinase"/>
    <property type="match status" value="1"/>
</dbReference>
<feature type="chain" id="PRO_5027650005" description="Receptor-like serine/threonine-protein kinase" evidence="19">
    <location>
        <begin position="26"/>
        <end position="818"/>
    </location>
</feature>
<evidence type="ECO:0000256" key="16">
    <source>
        <dbReference type="PIRNR" id="PIRNR000641"/>
    </source>
</evidence>
<proteinExistence type="inferred from homology"/>
<feature type="domain" description="Protein kinase" evidence="20">
    <location>
        <begin position="502"/>
        <end position="778"/>
    </location>
</feature>